<dbReference type="EMBL" id="AP018005">
    <property type="protein sequence ID" value="BBB15662.1"/>
    <property type="molecule type" value="Genomic_DNA"/>
</dbReference>
<sequence length="158" mass="18022">MGMALFSTNIQRGFILVTVLFFLLMISLMVLSLLNSTHLELRMGQNYAMASQQFWAAETGLKMAEVQLANLGARSHLQGSFSYAGYQVQHDAERIGLPFCSAQQIVYYYRITARAKQAQRQALVLQTTYAKKINKKCAENEEKPIKEGRSSWRELNKY</sequence>
<evidence type="ECO:0000313" key="4">
    <source>
        <dbReference type="Proteomes" id="UP000282483"/>
    </source>
</evidence>
<dbReference type="Proteomes" id="UP000282483">
    <property type="component" value="Chromosome"/>
</dbReference>
<reference evidence="3 4" key="1">
    <citation type="submission" date="2017-03" db="EMBL/GenBank/DDBJ databases">
        <title>The genome sequence of Candidatus Rickettsiella viridis.</title>
        <authorList>
            <person name="Nikoh N."/>
            <person name="Tsuchida T."/>
            <person name="Yamaguchi K."/>
            <person name="Maeda T."/>
            <person name="Shigenobu S."/>
            <person name="Fukatsu T."/>
        </authorList>
    </citation>
    <scope>NUCLEOTIDE SEQUENCE [LARGE SCALE GENOMIC DNA]</scope>
    <source>
        <strain evidence="3 4">Ap-RA04</strain>
    </source>
</reference>
<protein>
    <recommendedName>
        <fullName evidence="2">Type 4 fimbrial biogenesis protein PilX N-terminal domain-containing protein</fullName>
    </recommendedName>
</protein>
<keyword evidence="1" id="KW-0812">Transmembrane</keyword>
<gene>
    <name evidence="3" type="primary">pilX</name>
    <name evidence="3" type="ORF">RVIR1_12000</name>
</gene>
<feature type="transmembrane region" description="Helical" evidence="1">
    <location>
        <begin position="12"/>
        <end position="34"/>
    </location>
</feature>
<dbReference type="InterPro" id="IPR025746">
    <property type="entry name" value="PilX_N_dom"/>
</dbReference>
<name>A0A2Z5V5H0_9COXI</name>
<accession>A0A2Z5V5H0</accession>
<evidence type="ECO:0000313" key="3">
    <source>
        <dbReference type="EMBL" id="BBB15662.1"/>
    </source>
</evidence>
<proteinExistence type="predicted"/>
<keyword evidence="1" id="KW-1133">Transmembrane helix</keyword>
<dbReference type="Pfam" id="PF14341">
    <property type="entry name" value="PilX_N"/>
    <property type="match status" value="1"/>
</dbReference>
<keyword evidence="4" id="KW-1185">Reference proteome</keyword>
<dbReference type="KEGG" id="rvi:RVIR1_12000"/>
<dbReference type="AlphaFoldDB" id="A0A2Z5V5H0"/>
<evidence type="ECO:0000256" key="1">
    <source>
        <dbReference type="SAM" id="Phobius"/>
    </source>
</evidence>
<evidence type="ECO:0000259" key="2">
    <source>
        <dbReference type="Pfam" id="PF14341"/>
    </source>
</evidence>
<feature type="domain" description="Type 4 fimbrial biogenesis protein PilX N-terminal" evidence="2">
    <location>
        <begin position="12"/>
        <end position="62"/>
    </location>
</feature>
<keyword evidence="1" id="KW-0472">Membrane</keyword>
<organism evidence="3 4">
    <name type="scientific">Candidatus Rickettsiella viridis</name>
    <dbReference type="NCBI Taxonomy" id="676208"/>
    <lineage>
        <taxon>Bacteria</taxon>
        <taxon>Pseudomonadati</taxon>
        <taxon>Pseudomonadota</taxon>
        <taxon>Gammaproteobacteria</taxon>
        <taxon>Legionellales</taxon>
        <taxon>Coxiellaceae</taxon>
        <taxon>Rickettsiella</taxon>
    </lineage>
</organism>